<feature type="active site" description="Proton acceptor" evidence="4">
    <location>
        <position position="70"/>
    </location>
</feature>
<dbReference type="InterPro" id="IPR036291">
    <property type="entry name" value="NAD(P)-bd_dom_sf"/>
</dbReference>
<feature type="binding site" evidence="4">
    <location>
        <position position="66"/>
    </location>
    <ligand>
        <name>shikimate</name>
        <dbReference type="ChEBI" id="CHEBI:36208"/>
    </ligand>
</feature>
<dbReference type="SUPFAM" id="SSF53223">
    <property type="entry name" value="Aminoacid dehydrogenase-like, N-terminal domain"/>
    <property type="match status" value="1"/>
</dbReference>
<dbReference type="InterPro" id="IPR041121">
    <property type="entry name" value="SDH_C"/>
</dbReference>
<dbReference type="AlphaFoldDB" id="A0A2S9YGZ2"/>
<dbReference type="Gene3D" id="3.40.50.10860">
    <property type="entry name" value="Leucine Dehydrogenase, chain A, domain 1"/>
    <property type="match status" value="1"/>
</dbReference>
<keyword evidence="2 4" id="KW-0560">Oxidoreductase</keyword>
<dbReference type="PANTHER" id="PTHR21089">
    <property type="entry name" value="SHIKIMATE DEHYDROGENASE"/>
    <property type="match status" value="1"/>
</dbReference>
<feature type="binding site" evidence="4">
    <location>
        <position position="82"/>
    </location>
    <ligand>
        <name>NADP(+)</name>
        <dbReference type="ChEBI" id="CHEBI:58349"/>
    </ligand>
</feature>
<dbReference type="GO" id="GO:0009423">
    <property type="term" value="P:chorismate biosynthetic process"/>
    <property type="evidence" value="ECO:0007669"/>
    <property type="project" value="UniProtKB-UniRule"/>
</dbReference>
<dbReference type="RefSeq" id="WP_106390316.1">
    <property type="nucleotide sequence ID" value="NZ_PVNK01000046.1"/>
</dbReference>
<keyword evidence="4" id="KW-0028">Amino-acid biosynthesis</keyword>
<sequence length="284" mass="30234">MTAILPRSFGVFGDPVAHSRSPIMHAAAFAALSLPHCYLPFHVSAGRLGEAVRGAAALGFGGVNLTVPHKQAALALCDHRSDTAERVGAVNTLRFVPNLDTGAIEIHGHNTDARGFLDALDELDGPPLRRATILGAGGASLAIADALLGAHPELELTWVSRRPEHIPSLALANATERVRRCNWQELGTPRGELLVNTTIVGLAGGPEAFPVDIELDQLEPRARVIDIVYPRPSGGLLDRAVAAGLTVQDGLPMLLWQGVRALELWLELVIPDHAVEAMRTALYS</sequence>
<dbReference type="EC" id="1.1.1.25" evidence="4"/>
<proteinExistence type="inferred from homology"/>
<dbReference type="GO" id="GO:0008652">
    <property type="term" value="P:amino acid biosynthetic process"/>
    <property type="evidence" value="ECO:0007669"/>
    <property type="project" value="UniProtKB-KW"/>
</dbReference>
<feature type="binding site" evidence="4">
    <location>
        <position position="229"/>
    </location>
    <ligand>
        <name>shikimate</name>
        <dbReference type="ChEBI" id="CHEBI:36208"/>
    </ligand>
</feature>
<dbReference type="GO" id="GO:0019632">
    <property type="term" value="P:shikimate metabolic process"/>
    <property type="evidence" value="ECO:0007669"/>
    <property type="project" value="TreeGrafter"/>
</dbReference>
<dbReference type="Proteomes" id="UP000237968">
    <property type="component" value="Unassembled WGS sequence"/>
</dbReference>
<dbReference type="OrthoDB" id="9792692at2"/>
<dbReference type="GO" id="GO:0050661">
    <property type="term" value="F:NADP binding"/>
    <property type="evidence" value="ECO:0007669"/>
    <property type="project" value="TreeGrafter"/>
</dbReference>
<keyword evidence="3 4" id="KW-0057">Aromatic amino acid biosynthesis</keyword>
<dbReference type="InterPro" id="IPR022893">
    <property type="entry name" value="Shikimate_DH_fam"/>
</dbReference>
<comment type="caution">
    <text evidence="7">The sequence shown here is derived from an EMBL/GenBank/DDBJ whole genome shotgun (WGS) entry which is preliminary data.</text>
</comment>
<dbReference type="HAMAP" id="MF_00222">
    <property type="entry name" value="Shikimate_DH_AroE"/>
    <property type="match status" value="1"/>
</dbReference>
<keyword evidence="4" id="KW-0521">NADP</keyword>
<feature type="binding site" evidence="4">
    <location>
        <begin position="19"/>
        <end position="21"/>
    </location>
    <ligand>
        <name>shikimate</name>
        <dbReference type="ChEBI" id="CHEBI:36208"/>
    </ligand>
</feature>
<comment type="function">
    <text evidence="4">Involved in the biosynthesis of the chorismate, which leads to the biosynthesis of aromatic amino acids. Catalyzes the reversible NADPH linked reduction of 3-dehydroshikimate (DHSA) to yield shikimate (SA).</text>
</comment>
<dbReference type="GO" id="GO:0009073">
    <property type="term" value="P:aromatic amino acid family biosynthetic process"/>
    <property type="evidence" value="ECO:0007669"/>
    <property type="project" value="UniProtKB-KW"/>
</dbReference>
<evidence type="ECO:0000259" key="5">
    <source>
        <dbReference type="Pfam" id="PF08501"/>
    </source>
</evidence>
<evidence type="ECO:0000256" key="3">
    <source>
        <dbReference type="ARBA" id="ARBA00023141"/>
    </source>
</evidence>
<feature type="binding site" evidence="4">
    <location>
        <begin position="135"/>
        <end position="139"/>
    </location>
    <ligand>
        <name>NADP(+)</name>
        <dbReference type="ChEBI" id="CHEBI:58349"/>
    </ligand>
</feature>
<dbReference type="InterPro" id="IPR013708">
    <property type="entry name" value="Shikimate_DH-bd_N"/>
</dbReference>
<dbReference type="Pfam" id="PF08501">
    <property type="entry name" value="Shikimate_dh_N"/>
    <property type="match status" value="1"/>
</dbReference>
<dbReference type="Pfam" id="PF18317">
    <property type="entry name" value="SDH_C"/>
    <property type="match status" value="1"/>
</dbReference>
<feature type="binding site" evidence="4">
    <location>
        <position position="250"/>
    </location>
    <ligand>
        <name>NADP(+)</name>
        <dbReference type="ChEBI" id="CHEBI:58349"/>
    </ligand>
</feature>
<dbReference type="EMBL" id="PVNK01000046">
    <property type="protein sequence ID" value="PRQ04311.1"/>
    <property type="molecule type" value="Genomic_DNA"/>
</dbReference>
<gene>
    <name evidence="4 7" type="primary">aroE</name>
    <name evidence="7" type="ORF">ENSA5_08770</name>
</gene>
<dbReference type="UniPathway" id="UPA00053">
    <property type="reaction ID" value="UER00087"/>
</dbReference>
<reference evidence="7 8" key="1">
    <citation type="submission" date="2018-03" db="EMBL/GenBank/DDBJ databases">
        <title>Draft Genome Sequences of the Obligatory Marine Myxobacteria Enhygromyxa salina SWB005.</title>
        <authorList>
            <person name="Poehlein A."/>
            <person name="Moghaddam J.A."/>
            <person name="Harms H."/>
            <person name="Alanjari M."/>
            <person name="Koenig G.M."/>
            <person name="Daniel R."/>
            <person name="Schaeberle T.F."/>
        </authorList>
    </citation>
    <scope>NUCLEOTIDE SEQUENCE [LARGE SCALE GENOMIC DNA]</scope>
    <source>
        <strain evidence="7 8">SWB005</strain>
    </source>
</reference>
<protein>
    <recommendedName>
        <fullName evidence="4">Shikimate dehydrogenase (NADP(+))</fullName>
        <shortName evidence="4">SDH</shortName>
        <ecNumber evidence="4">1.1.1.25</ecNumber>
    </recommendedName>
</protein>
<organism evidence="7 8">
    <name type="scientific">Enhygromyxa salina</name>
    <dbReference type="NCBI Taxonomy" id="215803"/>
    <lineage>
        <taxon>Bacteria</taxon>
        <taxon>Pseudomonadati</taxon>
        <taxon>Myxococcota</taxon>
        <taxon>Polyangia</taxon>
        <taxon>Nannocystales</taxon>
        <taxon>Nannocystaceae</taxon>
        <taxon>Enhygromyxa</taxon>
    </lineage>
</organism>
<keyword evidence="8" id="KW-1185">Reference proteome</keyword>
<feature type="binding site" evidence="4">
    <location>
        <position position="112"/>
    </location>
    <ligand>
        <name>shikimate</name>
        <dbReference type="ChEBI" id="CHEBI:36208"/>
    </ligand>
</feature>
<dbReference type="GO" id="GO:0004764">
    <property type="term" value="F:shikimate 3-dehydrogenase (NADP+) activity"/>
    <property type="evidence" value="ECO:0007669"/>
    <property type="project" value="UniProtKB-UniRule"/>
</dbReference>
<feature type="domain" description="Shikimate dehydrogenase substrate binding N-terminal" evidence="5">
    <location>
        <begin position="11"/>
        <end position="93"/>
    </location>
</feature>
<feature type="binding site" evidence="4">
    <location>
        <position position="257"/>
    </location>
    <ligand>
        <name>shikimate</name>
        <dbReference type="ChEBI" id="CHEBI:36208"/>
    </ligand>
</feature>
<dbReference type="GO" id="GO:0005829">
    <property type="term" value="C:cytosol"/>
    <property type="evidence" value="ECO:0007669"/>
    <property type="project" value="TreeGrafter"/>
</dbReference>
<dbReference type="Gene3D" id="3.40.50.720">
    <property type="entry name" value="NAD(P)-binding Rossmann-like Domain"/>
    <property type="match status" value="1"/>
</dbReference>
<feature type="binding site" evidence="4">
    <location>
        <position position="91"/>
    </location>
    <ligand>
        <name>shikimate</name>
        <dbReference type="ChEBI" id="CHEBI:36208"/>
    </ligand>
</feature>
<evidence type="ECO:0000313" key="8">
    <source>
        <dbReference type="Proteomes" id="UP000237968"/>
    </source>
</evidence>
<evidence type="ECO:0000256" key="1">
    <source>
        <dbReference type="ARBA" id="ARBA00004871"/>
    </source>
</evidence>
<feature type="binding site" evidence="4">
    <location>
        <position position="227"/>
    </location>
    <ligand>
        <name>NADP(+)</name>
        <dbReference type="ChEBI" id="CHEBI:58349"/>
    </ligand>
</feature>
<comment type="subunit">
    <text evidence="4">Homodimer.</text>
</comment>
<evidence type="ECO:0000313" key="7">
    <source>
        <dbReference type="EMBL" id="PRQ04311.1"/>
    </source>
</evidence>
<accession>A0A2S9YGZ2</accession>
<name>A0A2S9YGZ2_9BACT</name>
<comment type="catalytic activity">
    <reaction evidence="4">
        <text>shikimate + NADP(+) = 3-dehydroshikimate + NADPH + H(+)</text>
        <dbReference type="Rhea" id="RHEA:17737"/>
        <dbReference type="ChEBI" id="CHEBI:15378"/>
        <dbReference type="ChEBI" id="CHEBI:16630"/>
        <dbReference type="ChEBI" id="CHEBI:36208"/>
        <dbReference type="ChEBI" id="CHEBI:57783"/>
        <dbReference type="ChEBI" id="CHEBI:58349"/>
        <dbReference type="EC" id="1.1.1.25"/>
    </reaction>
</comment>
<evidence type="ECO:0000256" key="4">
    <source>
        <dbReference type="HAMAP-Rule" id="MF_00222"/>
    </source>
</evidence>
<evidence type="ECO:0000259" key="6">
    <source>
        <dbReference type="Pfam" id="PF18317"/>
    </source>
</evidence>
<comment type="caution">
    <text evidence="4">Lacks conserved residue(s) required for the propagation of feature annotation.</text>
</comment>
<comment type="similarity">
    <text evidence="4">Belongs to the shikimate dehydrogenase family.</text>
</comment>
<dbReference type="SUPFAM" id="SSF51735">
    <property type="entry name" value="NAD(P)-binding Rossmann-fold domains"/>
    <property type="match status" value="1"/>
</dbReference>
<dbReference type="PANTHER" id="PTHR21089:SF1">
    <property type="entry name" value="BIFUNCTIONAL 3-DEHYDROQUINATE DEHYDRATASE_SHIKIMATE DEHYDROGENASE, CHLOROPLASTIC"/>
    <property type="match status" value="1"/>
</dbReference>
<feature type="domain" description="SDH C-terminal" evidence="6">
    <location>
        <begin position="250"/>
        <end position="282"/>
    </location>
</feature>
<dbReference type="InterPro" id="IPR046346">
    <property type="entry name" value="Aminoacid_DH-like_N_sf"/>
</dbReference>
<evidence type="ECO:0000256" key="2">
    <source>
        <dbReference type="ARBA" id="ARBA00023002"/>
    </source>
</evidence>
<comment type="pathway">
    <text evidence="1 4">Metabolic intermediate biosynthesis; chorismate biosynthesis; chorismate from D-erythrose 4-phosphate and phosphoenolpyruvate: step 4/7.</text>
</comment>